<sequence length="88" mass="10250">MPGEEKRIWGIHTKDDNLFLHQDVIAIVITPKTENRLFFVDERYEQGFPSDENESFYIGKSIAGLKLNQSAQNPITYLYPPEKDKIHI</sequence>
<name>A0A174ZJU9_9FIRM</name>
<dbReference type="Proteomes" id="UP000095662">
    <property type="component" value="Unassembled WGS sequence"/>
</dbReference>
<dbReference type="AlphaFoldDB" id="A0A174ZJU9"/>
<dbReference type="EMBL" id="CZBY01000005">
    <property type="protein sequence ID" value="CUQ84416.1"/>
    <property type="molecule type" value="Genomic_DNA"/>
</dbReference>
<evidence type="ECO:0000313" key="1">
    <source>
        <dbReference type="EMBL" id="CUQ84416.1"/>
    </source>
</evidence>
<dbReference type="STRING" id="39492.ERS852540_00870"/>
<proteinExistence type="predicted"/>
<evidence type="ECO:0000313" key="2">
    <source>
        <dbReference type="Proteomes" id="UP000095662"/>
    </source>
</evidence>
<reference evidence="1 2" key="1">
    <citation type="submission" date="2015-09" db="EMBL/GenBank/DDBJ databases">
        <authorList>
            <consortium name="Pathogen Informatics"/>
        </authorList>
    </citation>
    <scope>NUCLEOTIDE SEQUENCE [LARGE SCALE GENOMIC DNA]</scope>
    <source>
        <strain evidence="1 2">2789STDY5834928</strain>
    </source>
</reference>
<gene>
    <name evidence="1" type="ORF">ERS852540_00870</name>
</gene>
<organism evidence="1 2">
    <name type="scientific">[Eubacterium] siraeum</name>
    <dbReference type="NCBI Taxonomy" id="39492"/>
    <lineage>
        <taxon>Bacteria</taxon>
        <taxon>Bacillati</taxon>
        <taxon>Bacillota</taxon>
        <taxon>Clostridia</taxon>
        <taxon>Eubacteriales</taxon>
        <taxon>Oscillospiraceae</taxon>
        <taxon>Oscillospiraceae incertae sedis</taxon>
    </lineage>
</organism>
<accession>A0A174ZJU9</accession>
<protein>
    <submittedName>
        <fullName evidence="1">Uncharacterized protein</fullName>
    </submittedName>
</protein>